<dbReference type="Gene3D" id="3.90.1200.10">
    <property type="match status" value="1"/>
</dbReference>
<dbReference type="Pfam" id="PF01636">
    <property type="entry name" value="APH"/>
    <property type="match status" value="1"/>
</dbReference>
<evidence type="ECO:0000259" key="1">
    <source>
        <dbReference type="Pfam" id="PF01636"/>
    </source>
</evidence>
<organism evidence="2 3">
    <name type="scientific">Oceaniferula flava</name>
    <dbReference type="NCBI Taxonomy" id="2800421"/>
    <lineage>
        <taxon>Bacteria</taxon>
        <taxon>Pseudomonadati</taxon>
        <taxon>Verrucomicrobiota</taxon>
        <taxon>Verrucomicrobiia</taxon>
        <taxon>Verrucomicrobiales</taxon>
        <taxon>Verrucomicrobiaceae</taxon>
        <taxon>Oceaniferula</taxon>
    </lineage>
</organism>
<evidence type="ECO:0000313" key="3">
    <source>
        <dbReference type="Proteomes" id="UP000634206"/>
    </source>
</evidence>
<protein>
    <submittedName>
        <fullName evidence="2">Phosphotransferase</fullName>
    </submittedName>
</protein>
<dbReference type="InterPro" id="IPR011009">
    <property type="entry name" value="Kinase-like_dom_sf"/>
</dbReference>
<dbReference type="EMBL" id="JAENIG010000012">
    <property type="protein sequence ID" value="MBK1856312.1"/>
    <property type="molecule type" value="Genomic_DNA"/>
</dbReference>
<dbReference type="SUPFAM" id="SSF56112">
    <property type="entry name" value="Protein kinase-like (PK-like)"/>
    <property type="match status" value="1"/>
</dbReference>
<reference evidence="2" key="1">
    <citation type="submission" date="2021-01" db="EMBL/GenBank/DDBJ databases">
        <title>Modified the classification status of verrucomicrobia.</title>
        <authorList>
            <person name="Feng X."/>
        </authorList>
    </citation>
    <scope>NUCLEOTIDE SEQUENCE</scope>
    <source>
        <strain evidence="2">5K15</strain>
    </source>
</reference>
<comment type="caution">
    <text evidence="2">The sequence shown here is derived from an EMBL/GenBank/DDBJ whole genome shotgun (WGS) entry which is preliminary data.</text>
</comment>
<proteinExistence type="predicted"/>
<name>A0AAE2SFB2_9BACT</name>
<dbReference type="Gene3D" id="3.30.200.20">
    <property type="entry name" value="Phosphorylase Kinase, domain 1"/>
    <property type="match status" value="1"/>
</dbReference>
<accession>A0AAE2SFB2</accession>
<feature type="domain" description="Aminoglycoside phosphotransferase" evidence="1">
    <location>
        <begin position="24"/>
        <end position="248"/>
    </location>
</feature>
<gene>
    <name evidence="2" type="ORF">JIN83_15170</name>
</gene>
<dbReference type="Proteomes" id="UP000634206">
    <property type="component" value="Unassembled WGS sequence"/>
</dbReference>
<evidence type="ECO:0000313" key="2">
    <source>
        <dbReference type="EMBL" id="MBK1856312.1"/>
    </source>
</evidence>
<dbReference type="AlphaFoldDB" id="A0AAE2SFB2"/>
<keyword evidence="3" id="KW-1185">Reference proteome</keyword>
<dbReference type="InterPro" id="IPR002575">
    <property type="entry name" value="Aminoglycoside_PTrfase"/>
</dbReference>
<dbReference type="RefSeq" id="WP_309490934.1">
    <property type="nucleotide sequence ID" value="NZ_JAENIG010000012.1"/>
</dbReference>
<sequence length="321" mass="36718">MPADTLLTAIRNYLELSPTHSCVIEPITKGASGRTIVRLKAEGYAPYIGIHYTMDRKDNANYLPVSNFLADAGFNVPQVIYDHPGRRVALVEDLGDVDLLSLKDEPWEVREPIYRSAFEQLDKLFYTRPPKDLEFQPPFDEALYRWEQDYFFDQVADEHLGMNPAVVDELSEHPALAQMAKDLGASSRNLVHRDFQSQNIIVNEGEAWLIDFQGMRRGRQEYDLASLIYDPYMDHSAEDRQKLLDLWEEVSEEEPIAPILQKCATQRLMQAMGAYAKIGRQPQQEWFLQHLPTAGKILREVITGSDLEEPLLPVLDALEKA</sequence>